<dbReference type="PANTHER" id="PTHR30055">
    <property type="entry name" value="HTH-TYPE TRANSCRIPTIONAL REGULATOR RUTR"/>
    <property type="match status" value="1"/>
</dbReference>
<dbReference type="RefSeq" id="WP_182632028.1">
    <property type="nucleotide sequence ID" value="NZ_JAALDM010000112.1"/>
</dbReference>
<organism evidence="4 5">
    <name type="scientific">Dietzia aerolata</name>
    <dbReference type="NCBI Taxonomy" id="595984"/>
    <lineage>
        <taxon>Bacteria</taxon>
        <taxon>Bacillati</taxon>
        <taxon>Actinomycetota</taxon>
        <taxon>Actinomycetes</taxon>
        <taxon>Mycobacteriales</taxon>
        <taxon>Dietziaceae</taxon>
        <taxon>Dietzia</taxon>
    </lineage>
</organism>
<reference evidence="4 5" key="1">
    <citation type="submission" date="2024-09" db="EMBL/GenBank/DDBJ databases">
        <authorList>
            <person name="Sun Q."/>
            <person name="Mori K."/>
        </authorList>
    </citation>
    <scope>NUCLEOTIDE SEQUENCE [LARGE SCALE GENOMIC DNA]</scope>
    <source>
        <strain evidence="4 5">CCM 7659</strain>
    </source>
</reference>
<dbReference type="PANTHER" id="PTHR30055:SF226">
    <property type="entry name" value="HTH-TYPE TRANSCRIPTIONAL REGULATOR PKSA"/>
    <property type="match status" value="1"/>
</dbReference>
<dbReference type="Gene3D" id="1.10.10.60">
    <property type="entry name" value="Homeodomain-like"/>
    <property type="match status" value="1"/>
</dbReference>
<dbReference type="Gene3D" id="1.10.357.10">
    <property type="entry name" value="Tetracycline Repressor, domain 2"/>
    <property type="match status" value="1"/>
</dbReference>
<proteinExistence type="predicted"/>
<comment type="caution">
    <text evidence="4">The sequence shown here is derived from an EMBL/GenBank/DDBJ whole genome shotgun (WGS) entry which is preliminary data.</text>
</comment>
<dbReference type="Pfam" id="PF00440">
    <property type="entry name" value="TetR_N"/>
    <property type="match status" value="1"/>
</dbReference>
<keyword evidence="1 2" id="KW-0238">DNA-binding</keyword>
<sequence length="254" mass="26847">MARSDVVRNYGGVSADERRAERRRRLLAAGREAWGGSGLGEVTVRGVCASAGLQPRYFYEHFPDRGALVGAVADEVRTELFTTLVESSLAVDGDLGERLRAALAAFFGIIAADPSLHRIMSTDLAGVPGLEKRRLETLNLVADLILEYGGIGQGVGDRSVADGNDGGVSNDGDSGIDEAASAVPADGLDPRPAALFVAGGVNHLLDNWLEAPEGSPEELADLCTRLCLLLVRDARDSRYGREARDAAAVPQPPR</sequence>
<gene>
    <name evidence="4" type="ORF">ACFFVD_11250</name>
</gene>
<keyword evidence="5" id="KW-1185">Reference proteome</keyword>
<dbReference type="EMBL" id="JBHMDY010000006">
    <property type="protein sequence ID" value="MFB9260378.1"/>
    <property type="molecule type" value="Genomic_DNA"/>
</dbReference>
<dbReference type="PROSITE" id="PS50977">
    <property type="entry name" value="HTH_TETR_2"/>
    <property type="match status" value="1"/>
</dbReference>
<dbReference type="InterPro" id="IPR001647">
    <property type="entry name" value="HTH_TetR"/>
</dbReference>
<feature type="domain" description="HTH tetR-type" evidence="3">
    <location>
        <begin position="20"/>
        <end position="80"/>
    </location>
</feature>
<evidence type="ECO:0000313" key="5">
    <source>
        <dbReference type="Proteomes" id="UP001589700"/>
    </source>
</evidence>
<evidence type="ECO:0000256" key="2">
    <source>
        <dbReference type="PROSITE-ProRule" id="PRU00335"/>
    </source>
</evidence>
<protein>
    <submittedName>
        <fullName evidence="4">TetR family transcriptional regulator</fullName>
    </submittedName>
</protein>
<evidence type="ECO:0000259" key="3">
    <source>
        <dbReference type="PROSITE" id="PS50977"/>
    </source>
</evidence>
<evidence type="ECO:0000256" key="1">
    <source>
        <dbReference type="ARBA" id="ARBA00023125"/>
    </source>
</evidence>
<feature type="DNA-binding region" description="H-T-H motif" evidence="2">
    <location>
        <begin position="43"/>
        <end position="62"/>
    </location>
</feature>
<name>A0ABV5JRL9_9ACTN</name>
<dbReference type="SUPFAM" id="SSF46689">
    <property type="entry name" value="Homeodomain-like"/>
    <property type="match status" value="1"/>
</dbReference>
<dbReference type="InterPro" id="IPR050109">
    <property type="entry name" value="HTH-type_TetR-like_transc_reg"/>
</dbReference>
<dbReference type="InterPro" id="IPR009057">
    <property type="entry name" value="Homeodomain-like_sf"/>
</dbReference>
<evidence type="ECO:0000313" key="4">
    <source>
        <dbReference type="EMBL" id="MFB9260378.1"/>
    </source>
</evidence>
<dbReference type="Proteomes" id="UP001589700">
    <property type="component" value="Unassembled WGS sequence"/>
</dbReference>
<accession>A0ABV5JRL9</accession>